<dbReference type="Proteomes" id="UP001203297">
    <property type="component" value="Unassembled WGS sequence"/>
</dbReference>
<dbReference type="AlphaFoldDB" id="A0AAD4M1Q6"/>
<proteinExistence type="predicted"/>
<gene>
    <name evidence="2" type="ORF">B0F90DRAFT_1731455</name>
</gene>
<evidence type="ECO:0008006" key="4">
    <source>
        <dbReference type="Google" id="ProtNLM"/>
    </source>
</evidence>
<name>A0AAD4M1Q6_9AGAM</name>
<feature type="region of interest" description="Disordered" evidence="1">
    <location>
        <begin position="157"/>
        <end position="201"/>
    </location>
</feature>
<evidence type="ECO:0000313" key="3">
    <source>
        <dbReference type="Proteomes" id="UP001203297"/>
    </source>
</evidence>
<dbReference type="InterPro" id="IPR046342">
    <property type="entry name" value="CBS_dom_sf"/>
</dbReference>
<comment type="caution">
    <text evidence="2">The sequence shown here is derived from an EMBL/GenBank/DDBJ whole genome shotgun (WGS) entry which is preliminary data.</text>
</comment>
<organism evidence="2 3">
    <name type="scientific">Multifurca ochricompacta</name>
    <dbReference type="NCBI Taxonomy" id="376703"/>
    <lineage>
        <taxon>Eukaryota</taxon>
        <taxon>Fungi</taxon>
        <taxon>Dikarya</taxon>
        <taxon>Basidiomycota</taxon>
        <taxon>Agaricomycotina</taxon>
        <taxon>Agaricomycetes</taxon>
        <taxon>Russulales</taxon>
        <taxon>Russulaceae</taxon>
        <taxon>Multifurca</taxon>
    </lineage>
</organism>
<reference evidence="2" key="1">
    <citation type="journal article" date="2022" name="New Phytol.">
        <title>Evolutionary transition to the ectomycorrhizal habit in the genomes of a hyperdiverse lineage of mushroom-forming fungi.</title>
        <authorList>
            <person name="Looney B."/>
            <person name="Miyauchi S."/>
            <person name="Morin E."/>
            <person name="Drula E."/>
            <person name="Courty P.E."/>
            <person name="Kohler A."/>
            <person name="Kuo A."/>
            <person name="LaButti K."/>
            <person name="Pangilinan J."/>
            <person name="Lipzen A."/>
            <person name="Riley R."/>
            <person name="Andreopoulos W."/>
            <person name="He G."/>
            <person name="Johnson J."/>
            <person name="Nolan M."/>
            <person name="Tritt A."/>
            <person name="Barry K.W."/>
            <person name="Grigoriev I.V."/>
            <person name="Nagy L.G."/>
            <person name="Hibbett D."/>
            <person name="Henrissat B."/>
            <person name="Matheny P.B."/>
            <person name="Labbe J."/>
            <person name="Martin F.M."/>
        </authorList>
    </citation>
    <scope>NUCLEOTIDE SEQUENCE</scope>
    <source>
        <strain evidence="2">BPL690</strain>
    </source>
</reference>
<dbReference type="EMBL" id="WTXG01000027">
    <property type="protein sequence ID" value="KAI0298652.1"/>
    <property type="molecule type" value="Genomic_DNA"/>
</dbReference>
<accession>A0AAD4M1Q6</accession>
<sequence length="201" mass="21147">MRMMSDLGVSSVAVLEEEGGSLLSAISVTDIGQVGADRVVGAASFTNSDLHWKTVVPSQSNQILTMPIHQLVSQIKMPQGCTDGADKYPVYSVFPSSTLAYTIEKLLATNACRLFVTSETSGSASPSTGMRGNLSGVVSIGDILSLFARVANIPNVDPGRMQRHRRASSASSHGSTSGSFADLVRTTSRGSLRRTSGPRVV</sequence>
<evidence type="ECO:0000313" key="2">
    <source>
        <dbReference type="EMBL" id="KAI0298652.1"/>
    </source>
</evidence>
<feature type="compositionally biased region" description="Low complexity" evidence="1">
    <location>
        <begin position="168"/>
        <end position="201"/>
    </location>
</feature>
<evidence type="ECO:0000256" key="1">
    <source>
        <dbReference type="SAM" id="MobiDB-lite"/>
    </source>
</evidence>
<dbReference type="Gene3D" id="3.10.580.10">
    <property type="entry name" value="CBS-domain"/>
    <property type="match status" value="1"/>
</dbReference>
<dbReference type="SUPFAM" id="SSF54631">
    <property type="entry name" value="CBS-domain pair"/>
    <property type="match status" value="1"/>
</dbReference>
<keyword evidence="3" id="KW-1185">Reference proteome</keyword>
<protein>
    <recommendedName>
        <fullName evidence="4">CBS domain-containing protein</fullName>
    </recommendedName>
</protein>